<dbReference type="EMBL" id="GBEZ01002771">
    <property type="protein sequence ID" value="JAC82314.1"/>
    <property type="molecule type" value="Transcribed_RNA"/>
</dbReference>
<accession>A0A061SGX9</accession>
<proteinExistence type="predicted"/>
<name>A0A061SGX9_9CHLO</name>
<sequence length="117" mass="12669">AYVLTGQVREERELLRYCFSAAYVVVFLRDGLGVERGERRVHFTNSVTDTQGQQVAVRWALGALVMEVAQREGARQRLQDGAAAAIVRQRATRLALESSGLGQPAPSDGAAAPACVR</sequence>
<reference evidence="2" key="1">
    <citation type="submission" date="2014-05" db="EMBL/GenBank/DDBJ databases">
        <title>The transcriptome of the halophilic microalga Tetraselmis sp. GSL018 isolated from the Great Salt Lake, Utah.</title>
        <authorList>
            <person name="Jinkerson R.E."/>
            <person name="D'Adamo S."/>
            <person name="Posewitz M.C."/>
        </authorList>
    </citation>
    <scope>NUCLEOTIDE SEQUENCE</scope>
    <source>
        <strain evidence="2">GSL018</strain>
    </source>
</reference>
<evidence type="ECO:0000313" key="2">
    <source>
        <dbReference type="EMBL" id="JAC82314.1"/>
    </source>
</evidence>
<evidence type="ECO:0000256" key="1">
    <source>
        <dbReference type="SAM" id="MobiDB-lite"/>
    </source>
</evidence>
<feature type="non-terminal residue" evidence="2">
    <location>
        <position position="1"/>
    </location>
</feature>
<feature type="region of interest" description="Disordered" evidence="1">
    <location>
        <begin position="98"/>
        <end position="117"/>
    </location>
</feature>
<dbReference type="AlphaFoldDB" id="A0A061SGX9"/>
<gene>
    <name evidence="2" type="ORF">TSPGSL018_6004</name>
</gene>
<organism evidence="2">
    <name type="scientific">Tetraselmis sp. GSL018</name>
    <dbReference type="NCBI Taxonomy" id="582737"/>
    <lineage>
        <taxon>Eukaryota</taxon>
        <taxon>Viridiplantae</taxon>
        <taxon>Chlorophyta</taxon>
        <taxon>core chlorophytes</taxon>
        <taxon>Chlorodendrophyceae</taxon>
        <taxon>Chlorodendrales</taxon>
        <taxon>Chlorodendraceae</taxon>
        <taxon>Tetraselmis</taxon>
    </lineage>
</organism>
<feature type="non-terminal residue" evidence="2">
    <location>
        <position position="117"/>
    </location>
</feature>
<protein>
    <submittedName>
        <fullName evidence="2">Uncharacterized protein</fullName>
    </submittedName>
</protein>